<dbReference type="EMBL" id="KV005655">
    <property type="protein sequence ID" value="KZV33876.1"/>
    <property type="molecule type" value="Genomic_DNA"/>
</dbReference>
<keyword evidence="3" id="KW-1185">Reference proteome</keyword>
<protein>
    <submittedName>
        <fullName evidence="2">Uncharacterized protein</fullName>
    </submittedName>
</protein>
<organism evidence="2 3">
    <name type="scientific">Dorcoceras hygrometricum</name>
    <dbReference type="NCBI Taxonomy" id="472368"/>
    <lineage>
        <taxon>Eukaryota</taxon>
        <taxon>Viridiplantae</taxon>
        <taxon>Streptophyta</taxon>
        <taxon>Embryophyta</taxon>
        <taxon>Tracheophyta</taxon>
        <taxon>Spermatophyta</taxon>
        <taxon>Magnoliopsida</taxon>
        <taxon>eudicotyledons</taxon>
        <taxon>Gunneridae</taxon>
        <taxon>Pentapetalae</taxon>
        <taxon>asterids</taxon>
        <taxon>lamiids</taxon>
        <taxon>Lamiales</taxon>
        <taxon>Gesneriaceae</taxon>
        <taxon>Didymocarpoideae</taxon>
        <taxon>Trichosporeae</taxon>
        <taxon>Loxocarpinae</taxon>
        <taxon>Dorcoceras</taxon>
    </lineage>
</organism>
<name>A0A2Z7BPM9_9LAMI</name>
<evidence type="ECO:0000256" key="1">
    <source>
        <dbReference type="SAM" id="MobiDB-lite"/>
    </source>
</evidence>
<reference evidence="2 3" key="1">
    <citation type="journal article" date="2015" name="Proc. Natl. Acad. Sci. U.S.A.">
        <title>The resurrection genome of Boea hygrometrica: A blueprint for survival of dehydration.</title>
        <authorList>
            <person name="Xiao L."/>
            <person name="Yang G."/>
            <person name="Zhang L."/>
            <person name="Yang X."/>
            <person name="Zhao S."/>
            <person name="Ji Z."/>
            <person name="Zhou Q."/>
            <person name="Hu M."/>
            <person name="Wang Y."/>
            <person name="Chen M."/>
            <person name="Xu Y."/>
            <person name="Jin H."/>
            <person name="Xiao X."/>
            <person name="Hu G."/>
            <person name="Bao F."/>
            <person name="Hu Y."/>
            <person name="Wan P."/>
            <person name="Li L."/>
            <person name="Deng X."/>
            <person name="Kuang T."/>
            <person name="Xiang C."/>
            <person name="Zhu J.K."/>
            <person name="Oliver M.J."/>
            <person name="He Y."/>
        </authorList>
    </citation>
    <scope>NUCLEOTIDE SEQUENCE [LARGE SCALE GENOMIC DNA]</scope>
    <source>
        <strain evidence="3">cv. XS01</strain>
    </source>
</reference>
<feature type="region of interest" description="Disordered" evidence="1">
    <location>
        <begin position="217"/>
        <end position="236"/>
    </location>
</feature>
<sequence>MPKHAKYPTTGSSTGTRISGPNAYVSDATFSSWTFGDANSAAGDLATQTSSSPRNFIIQISPRNSDFTSKIQIFAHELRQSLTAEELKCEANQLDHVIEKLAGESKKKKKIRVISTADESVSSRKDISTSLFKKKKKRRWSWNEEVQKEATVGYQQKRRGARYGMSCDDISLDVITISSWLSADETKRERRSDVVLRFSRWINVDDVIGDVIQSQESAGSLHPDAKRKRRRRGDPVASYSAISRRYLEIAIAKRCRLHNRLGSQAQRIEEGAKCSSRRNISAAKQLTNYQSWMSTAELNSKWRKRQKPAK</sequence>
<dbReference type="AlphaFoldDB" id="A0A2Z7BPM9"/>
<gene>
    <name evidence="2" type="ORF">F511_15489</name>
</gene>
<accession>A0A2Z7BPM9</accession>
<proteinExistence type="predicted"/>
<dbReference type="Proteomes" id="UP000250235">
    <property type="component" value="Unassembled WGS sequence"/>
</dbReference>
<feature type="region of interest" description="Disordered" evidence="1">
    <location>
        <begin position="1"/>
        <end position="20"/>
    </location>
</feature>
<evidence type="ECO:0000313" key="3">
    <source>
        <dbReference type="Proteomes" id="UP000250235"/>
    </source>
</evidence>
<evidence type="ECO:0000313" key="2">
    <source>
        <dbReference type="EMBL" id="KZV33876.1"/>
    </source>
</evidence>